<sequence length="247" mass="28108">MRQVLSALALLCAMLTALPARAEVVNVYTSANFAPLLIGGGGQGLYPDLIDYLNRQQLGDLSFRLNYLPRKRLQMQLENGKLDGIVIGMMPAWLNDEAQRKYLWTTPFAIDRFVLVSRREQPANPAVAGALYGKTIGLTLGYVYPGIDEWIRREGLHRADALSEEINLEKLRLDRIDCVAVSESVARYYLKSHNAENRFTLFNLPGRQTERRFLVPQGQAEVYERLAPVIRKLKDDPAWLRILSKYE</sequence>
<evidence type="ECO:0000259" key="3">
    <source>
        <dbReference type="SMART" id="SM00062"/>
    </source>
</evidence>
<reference evidence="4 5" key="1">
    <citation type="submission" date="2020-08" db="EMBL/GenBank/DDBJ databases">
        <title>Genomic Encyclopedia of Type Strains, Phase III (KMG-III): the genomes of soil and plant-associated and newly described type strains.</title>
        <authorList>
            <person name="Whitman W."/>
        </authorList>
    </citation>
    <scope>NUCLEOTIDE SEQUENCE [LARGE SCALE GENOMIC DNA]</scope>
    <source>
        <strain evidence="4 5">CECT 8897</strain>
    </source>
</reference>
<dbReference type="AlphaFoldDB" id="A0A7W5B9H0"/>
<name>A0A7W5B9H0_9BURK</name>
<feature type="signal peptide" evidence="2">
    <location>
        <begin position="1"/>
        <end position="22"/>
    </location>
</feature>
<comment type="caution">
    <text evidence="4">The sequence shown here is derived from an EMBL/GenBank/DDBJ whole genome shotgun (WGS) entry which is preliminary data.</text>
</comment>
<keyword evidence="5" id="KW-1185">Reference proteome</keyword>
<organism evidence="4 5">
    <name type="scientific">Pseudoduganella violacea</name>
    <dbReference type="NCBI Taxonomy" id="1715466"/>
    <lineage>
        <taxon>Bacteria</taxon>
        <taxon>Pseudomonadati</taxon>
        <taxon>Pseudomonadota</taxon>
        <taxon>Betaproteobacteria</taxon>
        <taxon>Burkholderiales</taxon>
        <taxon>Oxalobacteraceae</taxon>
        <taxon>Telluria group</taxon>
        <taxon>Pseudoduganella</taxon>
    </lineage>
</organism>
<dbReference type="Gene3D" id="3.40.190.10">
    <property type="entry name" value="Periplasmic binding protein-like II"/>
    <property type="match status" value="2"/>
</dbReference>
<keyword evidence="1 2" id="KW-0732">Signal</keyword>
<accession>A0A7W5B9H0</accession>
<evidence type="ECO:0000313" key="5">
    <source>
        <dbReference type="Proteomes" id="UP000541535"/>
    </source>
</evidence>
<proteinExistence type="predicted"/>
<dbReference type="RefSeq" id="WP_183440861.1">
    <property type="nucleotide sequence ID" value="NZ_JACHXD010000004.1"/>
</dbReference>
<dbReference type="SUPFAM" id="SSF53850">
    <property type="entry name" value="Periplasmic binding protein-like II"/>
    <property type="match status" value="1"/>
</dbReference>
<dbReference type="PANTHER" id="PTHR35936:SF35">
    <property type="entry name" value="L-CYSTINE-BINDING PROTEIN TCYJ"/>
    <property type="match status" value="1"/>
</dbReference>
<dbReference type="SMART" id="SM00062">
    <property type="entry name" value="PBPb"/>
    <property type="match status" value="1"/>
</dbReference>
<dbReference type="Proteomes" id="UP000541535">
    <property type="component" value="Unassembled WGS sequence"/>
</dbReference>
<gene>
    <name evidence="4" type="ORF">FHS03_002054</name>
</gene>
<dbReference type="PANTHER" id="PTHR35936">
    <property type="entry name" value="MEMBRANE-BOUND LYTIC MUREIN TRANSGLYCOSYLASE F"/>
    <property type="match status" value="1"/>
</dbReference>
<evidence type="ECO:0000256" key="1">
    <source>
        <dbReference type="ARBA" id="ARBA00022729"/>
    </source>
</evidence>
<dbReference type="InterPro" id="IPR001638">
    <property type="entry name" value="Solute-binding_3/MltF_N"/>
</dbReference>
<feature type="domain" description="Solute-binding protein family 3/N-terminal" evidence="3">
    <location>
        <begin position="24"/>
        <end position="246"/>
    </location>
</feature>
<evidence type="ECO:0000313" key="4">
    <source>
        <dbReference type="EMBL" id="MBB3119009.1"/>
    </source>
</evidence>
<feature type="chain" id="PRO_5030641482" evidence="2">
    <location>
        <begin position="23"/>
        <end position="247"/>
    </location>
</feature>
<evidence type="ECO:0000256" key="2">
    <source>
        <dbReference type="SAM" id="SignalP"/>
    </source>
</evidence>
<dbReference type="EMBL" id="JACHXD010000004">
    <property type="protein sequence ID" value="MBB3119009.1"/>
    <property type="molecule type" value="Genomic_DNA"/>
</dbReference>
<protein>
    <submittedName>
        <fullName evidence="4">Polar amino acid transport system substrate-binding protein</fullName>
    </submittedName>
</protein>